<sequence>MRVAGERKGTTGGERYLSVVVCTGMNTETGKIQKKNTKRPRWTRALLCIAWESKGSNVTWNCITGIPSNHIDH</sequence>
<keyword evidence="2" id="KW-1185">Reference proteome</keyword>
<dbReference type="EMBL" id="JBBPBM010000004">
    <property type="protein sequence ID" value="KAK8588091.1"/>
    <property type="molecule type" value="Genomic_DNA"/>
</dbReference>
<evidence type="ECO:0000313" key="1">
    <source>
        <dbReference type="EMBL" id="KAK8588091.1"/>
    </source>
</evidence>
<protein>
    <submittedName>
        <fullName evidence="1">Uncharacterized protein</fullName>
    </submittedName>
</protein>
<accession>A0ABR2FVU4</accession>
<evidence type="ECO:0000313" key="2">
    <source>
        <dbReference type="Proteomes" id="UP001472677"/>
    </source>
</evidence>
<proteinExistence type="predicted"/>
<gene>
    <name evidence="1" type="ORF">V6N12_022548</name>
</gene>
<comment type="caution">
    <text evidence="1">The sequence shown here is derived from an EMBL/GenBank/DDBJ whole genome shotgun (WGS) entry which is preliminary data.</text>
</comment>
<organism evidence="1 2">
    <name type="scientific">Hibiscus sabdariffa</name>
    <name type="common">roselle</name>
    <dbReference type="NCBI Taxonomy" id="183260"/>
    <lineage>
        <taxon>Eukaryota</taxon>
        <taxon>Viridiplantae</taxon>
        <taxon>Streptophyta</taxon>
        <taxon>Embryophyta</taxon>
        <taxon>Tracheophyta</taxon>
        <taxon>Spermatophyta</taxon>
        <taxon>Magnoliopsida</taxon>
        <taxon>eudicotyledons</taxon>
        <taxon>Gunneridae</taxon>
        <taxon>Pentapetalae</taxon>
        <taxon>rosids</taxon>
        <taxon>malvids</taxon>
        <taxon>Malvales</taxon>
        <taxon>Malvaceae</taxon>
        <taxon>Malvoideae</taxon>
        <taxon>Hibiscus</taxon>
    </lineage>
</organism>
<dbReference type="Proteomes" id="UP001472677">
    <property type="component" value="Unassembled WGS sequence"/>
</dbReference>
<reference evidence="1 2" key="1">
    <citation type="journal article" date="2024" name="G3 (Bethesda)">
        <title>Genome assembly of Hibiscus sabdariffa L. provides insights into metabolisms of medicinal natural products.</title>
        <authorList>
            <person name="Kim T."/>
        </authorList>
    </citation>
    <scope>NUCLEOTIDE SEQUENCE [LARGE SCALE GENOMIC DNA]</scope>
    <source>
        <strain evidence="1">TK-2024</strain>
        <tissue evidence="1">Old leaves</tissue>
    </source>
</reference>
<name>A0ABR2FVU4_9ROSI</name>